<dbReference type="PANTHER" id="PTHR43476:SF5">
    <property type="entry name" value="FAD-DEPENDENT MONOOXYGENASE"/>
    <property type="match status" value="1"/>
</dbReference>
<feature type="compositionally biased region" description="Basic residues" evidence="2">
    <location>
        <begin position="56"/>
        <end position="65"/>
    </location>
</feature>
<dbReference type="InterPro" id="IPR002938">
    <property type="entry name" value="FAD-bd"/>
</dbReference>
<feature type="domain" description="FAD-binding" evidence="3">
    <location>
        <begin position="4"/>
        <end position="74"/>
    </location>
</feature>
<dbReference type="Gene3D" id="3.50.50.60">
    <property type="entry name" value="FAD/NAD(P)-binding domain"/>
    <property type="match status" value="1"/>
</dbReference>
<proteinExistence type="predicted"/>
<evidence type="ECO:0000259" key="3">
    <source>
        <dbReference type="Pfam" id="PF01494"/>
    </source>
</evidence>
<evidence type="ECO:0000256" key="1">
    <source>
        <dbReference type="ARBA" id="ARBA00023002"/>
    </source>
</evidence>
<evidence type="ECO:0000313" key="4">
    <source>
        <dbReference type="EMBL" id="RBO90823.1"/>
    </source>
</evidence>
<feature type="compositionally biased region" description="Basic residues" evidence="2">
    <location>
        <begin position="113"/>
        <end position="132"/>
    </location>
</feature>
<feature type="region of interest" description="Disordered" evidence="2">
    <location>
        <begin position="44"/>
        <end position="257"/>
    </location>
</feature>
<dbReference type="EMBL" id="QNRE01000005">
    <property type="protein sequence ID" value="RBO90823.1"/>
    <property type="molecule type" value="Genomic_DNA"/>
</dbReference>
<protein>
    <submittedName>
        <fullName evidence="4">FAD binding domain-containing protein</fullName>
    </submittedName>
</protein>
<evidence type="ECO:0000256" key="2">
    <source>
        <dbReference type="SAM" id="MobiDB-lite"/>
    </source>
</evidence>
<accession>A0A366DL62</accession>
<dbReference type="InterPro" id="IPR036188">
    <property type="entry name" value="FAD/NAD-bd_sf"/>
</dbReference>
<organism evidence="4 5">
    <name type="scientific">Nocardia puris</name>
    <dbReference type="NCBI Taxonomy" id="208602"/>
    <lineage>
        <taxon>Bacteria</taxon>
        <taxon>Bacillati</taxon>
        <taxon>Actinomycetota</taxon>
        <taxon>Actinomycetes</taxon>
        <taxon>Mycobacteriales</taxon>
        <taxon>Nocardiaceae</taxon>
        <taxon>Nocardia</taxon>
    </lineage>
</organism>
<feature type="compositionally biased region" description="Polar residues" evidence="2">
    <location>
        <begin position="233"/>
        <end position="245"/>
    </location>
</feature>
<dbReference type="Pfam" id="PF01494">
    <property type="entry name" value="FAD_binding_3"/>
    <property type="match status" value="1"/>
</dbReference>
<comment type="caution">
    <text evidence="4">The sequence shown here is derived from an EMBL/GenBank/DDBJ whole genome shotgun (WGS) entry which is preliminary data.</text>
</comment>
<dbReference type="GO" id="GO:0071949">
    <property type="term" value="F:FAD binding"/>
    <property type="evidence" value="ECO:0007669"/>
    <property type="project" value="InterPro"/>
</dbReference>
<evidence type="ECO:0000313" key="5">
    <source>
        <dbReference type="Proteomes" id="UP000252586"/>
    </source>
</evidence>
<dbReference type="SUPFAM" id="SSF51905">
    <property type="entry name" value="FAD/NAD(P)-binding domain"/>
    <property type="match status" value="1"/>
</dbReference>
<reference evidence="4 5" key="1">
    <citation type="submission" date="2018-06" db="EMBL/GenBank/DDBJ databases">
        <title>Genomic Encyclopedia of Type Strains, Phase IV (KMG-IV): sequencing the most valuable type-strain genomes for metagenomic binning, comparative biology and taxonomic classification.</title>
        <authorList>
            <person name="Goeker M."/>
        </authorList>
    </citation>
    <scope>NUCLEOTIDE SEQUENCE [LARGE SCALE GENOMIC DNA]</scope>
    <source>
        <strain evidence="4 5">DSM 44599</strain>
    </source>
</reference>
<dbReference type="STRING" id="1210090.GCA_001613185_01807"/>
<feature type="compositionally biased region" description="Low complexity" evidence="2">
    <location>
        <begin position="215"/>
        <end position="232"/>
    </location>
</feature>
<name>A0A366DL62_9NOCA</name>
<dbReference type="InterPro" id="IPR050631">
    <property type="entry name" value="PheA/TfdB_FAD_monoxygenase"/>
</dbReference>
<dbReference type="AlphaFoldDB" id="A0A366DL62"/>
<keyword evidence="5" id="KW-1185">Reference proteome</keyword>
<keyword evidence="1" id="KW-0560">Oxidoreductase</keyword>
<dbReference type="Proteomes" id="UP000252586">
    <property type="component" value="Unassembled WGS sequence"/>
</dbReference>
<sequence>MESTQVVVAGGGPAGMMAGLLLARAGIEVVVLEKHRDFLRDFRGDTVHPSTLRPAGRTRPRRALRRTAAPQAGTDADADRRPHPRHRRFRRHPGRIPAHRDGAAVGIPEPARRNRPRRAHIHPPHGNRRGRSAARPGQRGGPGTHRARRGDGAHHRCAVPQSRRQPGEYDLAHFGGGRAAVTMDRGDYHRPPLRRSWGEAPPHTAHGRSEGGGTSTSSRRAATRPCARATSSGCATNSTSCSTGTPRVWRPSAPGTT</sequence>
<dbReference type="PANTHER" id="PTHR43476">
    <property type="entry name" value="3-(3-HYDROXY-PHENYL)PROPIONATE/3-HYDROXYCINNAMIC ACID HYDROXYLASE"/>
    <property type="match status" value="1"/>
</dbReference>
<feature type="compositionally biased region" description="Basic residues" evidence="2">
    <location>
        <begin position="82"/>
        <end position="94"/>
    </location>
</feature>
<dbReference type="GO" id="GO:0016491">
    <property type="term" value="F:oxidoreductase activity"/>
    <property type="evidence" value="ECO:0007669"/>
    <property type="project" value="UniProtKB-KW"/>
</dbReference>
<gene>
    <name evidence="4" type="ORF">DFR74_105229</name>
</gene>